<sequence>MPLREEVSFARDTVKLAGHLFLPDTAGGDDATPVQGVVVAGTWTSVKEQMADRYAEELARRGYAALSFDFTGYGESAGEPRDCESPELKVHDLRAAADYLTAHPAVGDGQLGVLGVCAGAMYVSAFAAEDPRVRSLALVAPWLHDRRICEENYGGPEGIEAKKAAAAEARRRYEETGEVTYVPVVSGSDPDAAMPFAIDFYLNEERGGIEQWPNRFAVMAWTGWLGFDAVAIAPQVTAPVLLVHSEDAAIPDGARRFHDNLAGPKNFLWTEGTQFDFYDQAPQVTFAADAAAEHFARTL</sequence>
<reference evidence="2 3" key="1">
    <citation type="submission" date="2017-04" db="EMBL/GenBank/DDBJ databases">
        <title>Complete Genome Sequence of Streptomyces gilvosporeus F607, a Capable Producer of Natamycin.</title>
        <authorList>
            <person name="Zong G."/>
            <person name="Zhong C."/>
            <person name="Fu J."/>
            <person name="Qin R."/>
            <person name="Cao G."/>
        </authorList>
    </citation>
    <scope>NUCLEOTIDE SEQUENCE [LARGE SCALE GENOMIC DNA]</scope>
    <source>
        <strain evidence="2 3">F607</strain>
    </source>
</reference>
<dbReference type="Proteomes" id="UP000192726">
    <property type="component" value="Chromosome"/>
</dbReference>
<keyword evidence="3" id="KW-1185">Reference proteome</keyword>
<dbReference type="Pfam" id="PF12146">
    <property type="entry name" value="Hydrolase_4"/>
    <property type="match status" value="1"/>
</dbReference>
<gene>
    <name evidence="2" type="ORF">B1H19_04440</name>
</gene>
<dbReference type="InterPro" id="IPR022742">
    <property type="entry name" value="Hydrolase_4"/>
</dbReference>
<dbReference type="STRING" id="553510.B1H19_04440"/>
<dbReference type="PANTHER" id="PTHR47751">
    <property type="entry name" value="SUPERFAMILY HYDROLASE, PUTATIVE (AFU_ORTHOLOGUE AFUA_2G16580)-RELATED"/>
    <property type="match status" value="1"/>
</dbReference>
<feature type="domain" description="Serine aminopeptidase S33" evidence="1">
    <location>
        <begin position="52"/>
        <end position="261"/>
    </location>
</feature>
<protein>
    <submittedName>
        <fullName evidence="2">Lysophospholipase</fullName>
    </submittedName>
</protein>
<dbReference type="Gene3D" id="1.10.10.800">
    <property type="match status" value="1"/>
</dbReference>
<dbReference type="Gene3D" id="3.40.50.1820">
    <property type="entry name" value="alpha/beta hydrolase"/>
    <property type="match status" value="1"/>
</dbReference>
<dbReference type="RefSeq" id="WP_083103210.1">
    <property type="nucleotide sequence ID" value="NZ_CP020569.1"/>
</dbReference>
<proteinExistence type="predicted"/>
<evidence type="ECO:0000313" key="3">
    <source>
        <dbReference type="Proteomes" id="UP000192726"/>
    </source>
</evidence>
<dbReference type="OrthoDB" id="9805123at2"/>
<accession>A0A1V0TKX2</accession>
<dbReference type="SUPFAM" id="SSF53474">
    <property type="entry name" value="alpha/beta-Hydrolases"/>
    <property type="match status" value="1"/>
</dbReference>
<dbReference type="PANTHER" id="PTHR47751:SF1">
    <property type="entry name" value="SUPERFAMILY HYDROLASE, PUTATIVE (AFU_ORTHOLOGUE AFUA_2G16580)-RELATED"/>
    <property type="match status" value="1"/>
</dbReference>
<dbReference type="AlphaFoldDB" id="A0A1V0TKX2"/>
<dbReference type="InterPro" id="IPR051411">
    <property type="entry name" value="Polyketide_trans_af380"/>
</dbReference>
<name>A0A1V0TKX2_9ACTN</name>
<dbReference type="EMBL" id="CP020569">
    <property type="protein sequence ID" value="ARF53520.1"/>
    <property type="molecule type" value="Genomic_DNA"/>
</dbReference>
<evidence type="ECO:0000313" key="2">
    <source>
        <dbReference type="EMBL" id="ARF53520.1"/>
    </source>
</evidence>
<dbReference type="KEGG" id="sgv:B1H19_04440"/>
<evidence type="ECO:0000259" key="1">
    <source>
        <dbReference type="Pfam" id="PF12146"/>
    </source>
</evidence>
<organism evidence="2 3">
    <name type="scientific">Streptomyces gilvosporeus</name>
    <dbReference type="NCBI Taxonomy" id="553510"/>
    <lineage>
        <taxon>Bacteria</taxon>
        <taxon>Bacillati</taxon>
        <taxon>Actinomycetota</taxon>
        <taxon>Actinomycetes</taxon>
        <taxon>Kitasatosporales</taxon>
        <taxon>Streptomycetaceae</taxon>
        <taxon>Streptomyces</taxon>
    </lineage>
</organism>
<dbReference type="InterPro" id="IPR029058">
    <property type="entry name" value="AB_hydrolase_fold"/>
</dbReference>